<sequence>MYQEECCVGASSYPFIMFFYISNEQLAPLQTVCQASDHHLAIKFRQSKPRPHSSFDLALPLNSKMVTSNSISPHLHINLSRCLSNILSSTYNSNNSSLSPTLGR</sequence>
<reference evidence="1 2" key="1">
    <citation type="journal article" date="2021" name="Elife">
        <title>Chloroplast acquisition without the gene transfer in kleptoplastic sea slugs, Plakobranchus ocellatus.</title>
        <authorList>
            <person name="Maeda T."/>
            <person name="Takahashi S."/>
            <person name="Yoshida T."/>
            <person name="Shimamura S."/>
            <person name="Takaki Y."/>
            <person name="Nagai Y."/>
            <person name="Toyoda A."/>
            <person name="Suzuki Y."/>
            <person name="Arimoto A."/>
            <person name="Ishii H."/>
            <person name="Satoh N."/>
            <person name="Nishiyama T."/>
            <person name="Hasebe M."/>
            <person name="Maruyama T."/>
            <person name="Minagawa J."/>
            <person name="Obokata J."/>
            <person name="Shigenobu S."/>
        </authorList>
    </citation>
    <scope>NUCLEOTIDE SEQUENCE [LARGE SCALE GENOMIC DNA]</scope>
</reference>
<accession>A0AAV4CBF6</accession>
<evidence type="ECO:0000313" key="2">
    <source>
        <dbReference type="Proteomes" id="UP000735302"/>
    </source>
</evidence>
<evidence type="ECO:0000313" key="1">
    <source>
        <dbReference type="EMBL" id="GFO30070.1"/>
    </source>
</evidence>
<proteinExistence type="predicted"/>
<dbReference type="EMBL" id="BLXT01006217">
    <property type="protein sequence ID" value="GFO30070.1"/>
    <property type="molecule type" value="Genomic_DNA"/>
</dbReference>
<name>A0AAV4CBF6_9GAST</name>
<organism evidence="1 2">
    <name type="scientific">Plakobranchus ocellatus</name>
    <dbReference type="NCBI Taxonomy" id="259542"/>
    <lineage>
        <taxon>Eukaryota</taxon>
        <taxon>Metazoa</taxon>
        <taxon>Spiralia</taxon>
        <taxon>Lophotrochozoa</taxon>
        <taxon>Mollusca</taxon>
        <taxon>Gastropoda</taxon>
        <taxon>Heterobranchia</taxon>
        <taxon>Euthyneura</taxon>
        <taxon>Panpulmonata</taxon>
        <taxon>Sacoglossa</taxon>
        <taxon>Placobranchoidea</taxon>
        <taxon>Plakobranchidae</taxon>
        <taxon>Plakobranchus</taxon>
    </lineage>
</organism>
<dbReference type="AlphaFoldDB" id="A0AAV4CBF6"/>
<dbReference type="Proteomes" id="UP000735302">
    <property type="component" value="Unassembled WGS sequence"/>
</dbReference>
<gene>
    <name evidence="1" type="ORF">PoB_005657500</name>
</gene>
<comment type="caution">
    <text evidence="1">The sequence shown here is derived from an EMBL/GenBank/DDBJ whole genome shotgun (WGS) entry which is preliminary data.</text>
</comment>
<protein>
    <submittedName>
        <fullName evidence="1">Uncharacterized protein</fullName>
    </submittedName>
</protein>
<keyword evidence="2" id="KW-1185">Reference proteome</keyword>